<name>A0ABN5H303_9FIRM</name>
<feature type="domain" description="Glycosyltransferase 2-like" evidence="1">
    <location>
        <begin position="6"/>
        <end position="111"/>
    </location>
</feature>
<dbReference type="Gene3D" id="1.25.40.10">
    <property type="entry name" value="Tetratricopeptide repeat domain"/>
    <property type="match status" value="1"/>
</dbReference>
<organism evidence="2 3">
    <name type="scientific">Sulfobacillus thermotolerans</name>
    <dbReference type="NCBI Taxonomy" id="338644"/>
    <lineage>
        <taxon>Bacteria</taxon>
        <taxon>Bacillati</taxon>
        <taxon>Bacillota</taxon>
        <taxon>Clostridia</taxon>
        <taxon>Eubacteriales</taxon>
        <taxon>Clostridiales Family XVII. Incertae Sedis</taxon>
        <taxon>Sulfobacillus</taxon>
    </lineage>
</organism>
<sequence length="413" mass="47442">MSGITVALIARNEERFIQQCLQSVHAIADDIVVIDTGSDDNTISIAQREGARVFSRPWPKDFARARNWALEEVKTPWTLMLDADEVLLADDIPNLLAGVTQPTADAYNLRIVSLTDRAEDLSEARVTRLFRTDPRIRWEGRIHEQIIPSIGRAGFNLGPLDVRLMHYGYLNEVMTSRDKLQRNLDLLDLSIKERGTSDWKAYMLWQRAQTLMALQRLDDAAKDMKQAIALMHPTAPLQPLFWLTLAKVYTVKKDFRKVHQTIREGLRLFPDYTDFVYWEGMVYINEGNWDRAWESFQHALQLGVPKAYLQSELGVGTFKALWQMARVSRMQGKMTQAEAYYLKTIQMKTAFYPALHEYIEMLSATEPQAILQRLCLVLSPRALAGALQMVFHRTPLEENLLRLCQEQVKTSAV</sequence>
<dbReference type="Proteomes" id="UP000325292">
    <property type="component" value="Chromosome"/>
</dbReference>
<dbReference type="Pfam" id="PF00535">
    <property type="entry name" value="Glycos_transf_2"/>
    <property type="match status" value="1"/>
</dbReference>
<dbReference type="PANTHER" id="PTHR43630">
    <property type="entry name" value="POLY-BETA-1,6-N-ACETYL-D-GLUCOSAMINE SYNTHASE"/>
    <property type="match status" value="1"/>
</dbReference>
<dbReference type="InterPro" id="IPR019734">
    <property type="entry name" value="TPR_rpt"/>
</dbReference>
<dbReference type="SUPFAM" id="SSF48452">
    <property type="entry name" value="TPR-like"/>
    <property type="match status" value="1"/>
</dbReference>
<keyword evidence="3" id="KW-1185">Reference proteome</keyword>
<reference evidence="2 3" key="1">
    <citation type="journal article" date="2019" name="Sci. Rep.">
        <title>Sulfobacillus thermotolerans: new insights into resistance and metabolic capacities of acidophilic chemolithotrophs.</title>
        <authorList>
            <person name="Panyushkina A.E."/>
            <person name="Babenko V.V."/>
            <person name="Nikitina A.S."/>
            <person name="Selezneva O.V."/>
            <person name="Tsaplina I.A."/>
            <person name="Letarova M.A."/>
            <person name="Kostryukova E.S."/>
            <person name="Letarov A.V."/>
        </authorList>
    </citation>
    <scope>NUCLEOTIDE SEQUENCE [LARGE SCALE GENOMIC DNA]</scope>
    <source>
        <strain evidence="2 3">Kr1</strain>
    </source>
</reference>
<gene>
    <name evidence="2" type="ORF">BXT84_14735</name>
</gene>
<dbReference type="CDD" id="cd02511">
    <property type="entry name" value="Beta4Glucosyltransferase"/>
    <property type="match status" value="1"/>
</dbReference>
<dbReference type="EMBL" id="CP019454">
    <property type="protein sequence ID" value="AUW95055.1"/>
    <property type="molecule type" value="Genomic_DNA"/>
</dbReference>
<proteinExistence type="predicted"/>
<evidence type="ECO:0000313" key="3">
    <source>
        <dbReference type="Proteomes" id="UP000325292"/>
    </source>
</evidence>
<dbReference type="InterPro" id="IPR001173">
    <property type="entry name" value="Glyco_trans_2-like"/>
</dbReference>
<evidence type="ECO:0000259" key="1">
    <source>
        <dbReference type="Pfam" id="PF00535"/>
    </source>
</evidence>
<dbReference type="InterPro" id="IPR011990">
    <property type="entry name" value="TPR-like_helical_dom_sf"/>
</dbReference>
<dbReference type="PANTHER" id="PTHR43630:SF2">
    <property type="entry name" value="GLYCOSYLTRANSFERASE"/>
    <property type="match status" value="1"/>
</dbReference>
<protein>
    <recommendedName>
        <fullName evidence="1">Glycosyltransferase 2-like domain-containing protein</fullName>
    </recommendedName>
</protein>
<dbReference type="SMART" id="SM00028">
    <property type="entry name" value="TPR"/>
    <property type="match status" value="3"/>
</dbReference>
<dbReference type="SUPFAM" id="SSF53448">
    <property type="entry name" value="Nucleotide-diphospho-sugar transferases"/>
    <property type="match status" value="1"/>
</dbReference>
<accession>A0ABN5H303</accession>
<dbReference type="InterPro" id="IPR029044">
    <property type="entry name" value="Nucleotide-diphossugar_trans"/>
</dbReference>
<evidence type="ECO:0000313" key="2">
    <source>
        <dbReference type="EMBL" id="AUW95055.1"/>
    </source>
</evidence>
<dbReference type="Gene3D" id="3.90.550.10">
    <property type="entry name" value="Spore Coat Polysaccharide Biosynthesis Protein SpsA, Chain A"/>
    <property type="match status" value="1"/>
</dbReference>